<evidence type="ECO:0000313" key="2">
    <source>
        <dbReference type="Proteomes" id="UP001148838"/>
    </source>
</evidence>
<sequence>MVVWMRREERNIRRIRSDLGEHNDDDNPVPTKRYRNVVQQERVSALETCDIIVSQAEERFRFTDHLAAAKLFRVSSFQEYCNRFPEKDLASTLNTFKSEQIYAQNRA</sequence>
<evidence type="ECO:0000313" key="1">
    <source>
        <dbReference type="EMBL" id="KAJ4430583.1"/>
    </source>
</evidence>
<accession>A0ABQ8S9H8</accession>
<organism evidence="1 2">
    <name type="scientific">Periplaneta americana</name>
    <name type="common">American cockroach</name>
    <name type="synonym">Blatta americana</name>
    <dbReference type="NCBI Taxonomy" id="6978"/>
    <lineage>
        <taxon>Eukaryota</taxon>
        <taxon>Metazoa</taxon>
        <taxon>Ecdysozoa</taxon>
        <taxon>Arthropoda</taxon>
        <taxon>Hexapoda</taxon>
        <taxon>Insecta</taxon>
        <taxon>Pterygota</taxon>
        <taxon>Neoptera</taxon>
        <taxon>Polyneoptera</taxon>
        <taxon>Dictyoptera</taxon>
        <taxon>Blattodea</taxon>
        <taxon>Blattoidea</taxon>
        <taxon>Blattidae</taxon>
        <taxon>Blattinae</taxon>
        <taxon>Periplaneta</taxon>
    </lineage>
</organism>
<reference evidence="1 2" key="1">
    <citation type="journal article" date="2022" name="Allergy">
        <title>Genome assembly and annotation of Periplaneta americana reveal a comprehensive cockroach allergen profile.</title>
        <authorList>
            <person name="Wang L."/>
            <person name="Xiong Q."/>
            <person name="Saelim N."/>
            <person name="Wang L."/>
            <person name="Nong W."/>
            <person name="Wan A.T."/>
            <person name="Shi M."/>
            <person name="Liu X."/>
            <person name="Cao Q."/>
            <person name="Hui J.H.L."/>
            <person name="Sookrung N."/>
            <person name="Leung T.F."/>
            <person name="Tungtrongchitr A."/>
            <person name="Tsui S.K.W."/>
        </authorList>
    </citation>
    <scope>NUCLEOTIDE SEQUENCE [LARGE SCALE GENOMIC DNA]</scope>
    <source>
        <strain evidence="1">PWHHKU_190912</strain>
    </source>
</reference>
<name>A0ABQ8S9H8_PERAM</name>
<gene>
    <name evidence="1" type="ORF">ANN_19171</name>
</gene>
<comment type="caution">
    <text evidence="1">The sequence shown here is derived from an EMBL/GenBank/DDBJ whole genome shotgun (WGS) entry which is preliminary data.</text>
</comment>
<dbReference type="Proteomes" id="UP001148838">
    <property type="component" value="Unassembled WGS sequence"/>
</dbReference>
<protein>
    <submittedName>
        <fullName evidence="1">Uncharacterized protein</fullName>
    </submittedName>
</protein>
<dbReference type="EMBL" id="JAJSOF020000031">
    <property type="protein sequence ID" value="KAJ4430583.1"/>
    <property type="molecule type" value="Genomic_DNA"/>
</dbReference>
<proteinExistence type="predicted"/>
<keyword evidence="2" id="KW-1185">Reference proteome</keyword>